<dbReference type="GeneID" id="115479890"/>
<dbReference type="GO" id="GO:0005829">
    <property type="term" value="C:cytosol"/>
    <property type="evidence" value="ECO:0007669"/>
    <property type="project" value="TreeGrafter"/>
</dbReference>
<dbReference type="RefSeq" id="XP_030074061.1">
    <property type="nucleotide sequence ID" value="XM_030218201.1"/>
</dbReference>
<protein>
    <recommendedName>
        <fullName evidence="4">Perilipin</fullName>
    </recommendedName>
</protein>
<sequence>MKSNRTMASNENGSDKPTAPESEEQPTVVARVASLPLLSSAYNAVSSAYASTKETHPYIKSVCDVAEKGVKTITAAAVSGAQPILSKLEPQLSTANEYACKGLNKLEEKLPILQQPTDKVVADTKELVAGAKDVVSSRVAEAKDAVSSRVTGVMDMAKGAVTGSVEMTKAAVTSSVNTVMGSKVGQLVSSGVDTVLGKSEEWVDHYLPMTDEELAALASSVEGFEGASLQQQKSEQSYFVRLGSLSSKVRHRAYQHSLGKIDMAKQSIHGGQEKMQKLWTEWSKKQAGGTSADTSVETEHIESQALAMTRTLTQQLQGTCLTLVSSVQGLPANIQEKAQQLRQTAEELHHSFSTAHTFQDLSSTVLMQSRERVNRAREYMDELLNYVVANTPLTWLVGPFAPQLVERPATPEEQEMEKIK</sequence>
<evidence type="ECO:0000256" key="5">
    <source>
        <dbReference type="SAM" id="MobiDB-lite"/>
    </source>
</evidence>
<comment type="similarity">
    <text evidence="2 4">Belongs to the perilipin family.</text>
</comment>
<dbReference type="GO" id="GO:0005811">
    <property type="term" value="C:lipid droplet"/>
    <property type="evidence" value="ECO:0007669"/>
    <property type="project" value="UniProtKB-SubCell"/>
</dbReference>
<dbReference type="PANTHER" id="PTHR14024:SF11">
    <property type="entry name" value="PERILIPIN-3"/>
    <property type="match status" value="1"/>
</dbReference>
<evidence type="ECO:0000256" key="4">
    <source>
        <dbReference type="PIRNR" id="PIRNR036881"/>
    </source>
</evidence>
<dbReference type="Pfam" id="PF03036">
    <property type="entry name" value="Perilipin"/>
    <property type="match status" value="1"/>
</dbReference>
<feature type="region of interest" description="Disordered" evidence="5">
    <location>
        <begin position="1"/>
        <end position="27"/>
    </location>
</feature>
<dbReference type="GO" id="GO:0010890">
    <property type="term" value="P:positive regulation of triglyceride storage"/>
    <property type="evidence" value="ECO:0007669"/>
    <property type="project" value="TreeGrafter"/>
</dbReference>
<accession>A0A6P7ZBY0</accession>
<feature type="compositionally biased region" description="Polar residues" evidence="5">
    <location>
        <begin position="1"/>
        <end position="12"/>
    </location>
</feature>
<dbReference type="Proteomes" id="UP000515156">
    <property type="component" value="Chromosome 11"/>
</dbReference>
<evidence type="ECO:0000256" key="1">
    <source>
        <dbReference type="ARBA" id="ARBA00004502"/>
    </source>
</evidence>
<name>A0A6P7ZBY0_9AMPH</name>
<reference evidence="7" key="2">
    <citation type="submission" date="2025-08" db="UniProtKB">
        <authorList>
            <consortium name="RefSeq"/>
        </authorList>
    </citation>
    <scope>IDENTIFICATION</scope>
</reference>
<evidence type="ECO:0000256" key="3">
    <source>
        <dbReference type="ARBA" id="ARBA00022677"/>
    </source>
</evidence>
<evidence type="ECO:0000313" key="7">
    <source>
        <dbReference type="RefSeq" id="XP_030074061.1"/>
    </source>
</evidence>
<reference evidence="6" key="1">
    <citation type="submission" date="2024-06" db="UniProtKB">
        <authorList>
            <consortium name="RefSeq"/>
        </authorList>
    </citation>
    <scope>NUCLEOTIDE SEQUENCE [LARGE SCALE GENOMIC DNA]</scope>
</reference>
<dbReference type="GO" id="GO:0019915">
    <property type="term" value="P:lipid storage"/>
    <property type="evidence" value="ECO:0007669"/>
    <property type="project" value="TreeGrafter"/>
</dbReference>
<comment type="subcellular location">
    <subcellularLocation>
        <location evidence="1">Lipid droplet</location>
    </subcellularLocation>
</comment>
<dbReference type="InterPro" id="IPR004279">
    <property type="entry name" value="Perilipin"/>
</dbReference>
<organism evidence="6 7">
    <name type="scientific">Microcaecilia unicolor</name>
    <dbReference type="NCBI Taxonomy" id="1415580"/>
    <lineage>
        <taxon>Eukaryota</taxon>
        <taxon>Metazoa</taxon>
        <taxon>Chordata</taxon>
        <taxon>Craniata</taxon>
        <taxon>Vertebrata</taxon>
        <taxon>Euteleostomi</taxon>
        <taxon>Amphibia</taxon>
        <taxon>Gymnophiona</taxon>
        <taxon>Siphonopidae</taxon>
        <taxon>Microcaecilia</taxon>
    </lineage>
</organism>
<proteinExistence type="inferred from homology"/>
<dbReference type="Gene3D" id="1.20.120.340">
    <property type="entry name" value="Flagellar protein FliS"/>
    <property type="match status" value="1"/>
</dbReference>
<evidence type="ECO:0000256" key="2">
    <source>
        <dbReference type="ARBA" id="ARBA00006311"/>
    </source>
</evidence>
<dbReference type="PANTHER" id="PTHR14024">
    <property type="entry name" value="PERILIPIN"/>
    <property type="match status" value="1"/>
</dbReference>
<dbReference type="SUPFAM" id="SSF109775">
    <property type="entry name" value="Mannose-6-phosphate receptor binding protein 1 (Tip47), C-terminal domain"/>
    <property type="match status" value="1"/>
</dbReference>
<dbReference type="PIRSF" id="PIRSF036881">
    <property type="entry name" value="PAT"/>
    <property type="match status" value="1"/>
</dbReference>
<evidence type="ECO:0000313" key="6">
    <source>
        <dbReference type="Proteomes" id="UP000515156"/>
    </source>
</evidence>
<dbReference type="AlphaFoldDB" id="A0A6P7ZBY0"/>
<keyword evidence="6" id="KW-1185">Reference proteome</keyword>
<dbReference type="Gene3D" id="3.30.720.170">
    <property type="entry name" value="Perilipin, alpha-beta domain"/>
    <property type="match status" value="1"/>
</dbReference>
<gene>
    <name evidence="7" type="primary">LOC115479890</name>
</gene>
<keyword evidence="3" id="KW-0551">Lipid droplet</keyword>